<gene>
    <name evidence="2" type="ORF">KP22_16790</name>
</gene>
<keyword evidence="1" id="KW-0812">Transmembrane</keyword>
<dbReference type="STRING" id="55207.KP22_16790"/>
<feature type="transmembrane region" description="Helical" evidence="1">
    <location>
        <begin position="16"/>
        <end position="38"/>
    </location>
</feature>
<dbReference type="EMBL" id="JQHM01000010">
    <property type="protein sequence ID" value="KFX03065.1"/>
    <property type="molecule type" value="Genomic_DNA"/>
</dbReference>
<name>A0A093RJW8_9GAMM</name>
<proteinExistence type="predicted"/>
<dbReference type="AlphaFoldDB" id="A0A093RJW8"/>
<comment type="caution">
    <text evidence="2">The sequence shown here is derived from an EMBL/GenBank/DDBJ whole genome shotgun (WGS) entry which is preliminary data.</text>
</comment>
<evidence type="ECO:0000313" key="2">
    <source>
        <dbReference type="EMBL" id="KFX03065.1"/>
    </source>
</evidence>
<organism evidence="2 3">
    <name type="scientific">Pectobacterium betavasculorum</name>
    <dbReference type="NCBI Taxonomy" id="55207"/>
    <lineage>
        <taxon>Bacteria</taxon>
        <taxon>Pseudomonadati</taxon>
        <taxon>Pseudomonadota</taxon>
        <taxon>Gammaproteobacteria</taxon>
        <taxon>Enterobacterales</taxon>
        <taxon>Pectobacteriaceae</taxon>
        <taxon>Pectobacterium</taxon>
    </lineage>
</organism>
<evidence type="ECO:0000256" key="1">
    <source>
        <dbReference type="SAM" id="Phobius"/>
    </source>
</evidence>
<accession>A0A093RJW8</accession>
<sequence>MLGKVKMYSVQKTKQLNVSLICGLALFSIDSCFVSYLVDLIDENERMNYCLTHYNEGKGTTEAMITIARKICINYPMYINTNAIANH</sequence>
<protein>
    <submittedName>
        <fullName evidence="2">Uncharacterized protein</fullName>
    </submittedName>
</protein>
<reference evidence="2 3" key="1">
    <citation type="submission" date="2014-08" db="EMBL/GenBank/DDBJ databases">
        <title>Genome sequences of NCPPB Pectobacterium isolates.</title>
        <authorList>
            <person name="Glover R.H."/>
            <person name="Sapp M."/>
            <person name="Elphinstone J."/>
        </authorList>
    </citation>
    <scope>NUCLEOTIDE SEQUENCE [LARGE SCALE GENOMIC DNA]</scope>
    <source>
        <strain evidence="2 3">NCPPB 2795</strain>
    </source>
</reference>
<keyword evidence="1" id="KW-1133">Transmembrane helix</keyword>
<dbReference type="RefSeq" id="WP_039325238.1">
    <property type="nucleotide sequence ID" value="NZ_JQHM01000010.1"/>
</dbReference>
<keyword evidence="1" id="KW-0472">Membrane</keyword>
<dbReference type="Proteomes" id="UP000032874">
    <property type="component" value="Unassembled WGS sequence"/>
</dbReference>
<evidence type="ECO:0000313" key="3">
    <source>
        <dbReference type="Proteomes" id="UP000032874"/>
    </source>
</evidence>